<proteinExistence type="predicted"/>
<comment type="caution">
    <text evidence="1">The sequence shown here is derived from an EMBL/GenBank/DDBJ whole genome shotgun (WGS) entry which is preliminary data.</text>
</comment>
<dbReference type="AlphaFoldDB" id="A0AA38SQS5"/>
<name>A0AA38SQS5_9ASTR</name>
<evidence type="ECO:0000313" key="2">
    <source>
        <dbReference type="Proteomes" id="UP001172457"/>
    </source>
</evidence>
<dbReference type="Proteomes" id="UP001172457">
    <property type="component" value="Chromosome 8"/>
</dbReference>
<keyword evidence="2" id="KW-1185">Reference proteome</keyword>
<protein>
    <submittedName>
        <fullName evidence="1">Uncharacterized protein</fullName>
    </submittedName>
</protein>
<reference evidence="1" key="1">
    <citation type="submission" date="2023-03" db="EMBL/GenBank/DDBJ databases">
        <title>Chromosome-scale reference genome and RAD-based genetic map of yellow starthistle (Centaurea solstitialis) reveal putative structural variation and QTLs associated with invader traits.</title>
        <authorList>
            <person name="Reatini B."/>
            <person name="Cang F.A."/>
            <person name="Jiang Q."/>
            <person name="Mckibben M.T.W."/>
            <person name="Barker M.S."/>
            <person name="Rieseberg L.H."/>
            <person name="Dlugosch K.M."/>
        </authorList>
    </citation>
    <scope>NUCLEOTIDE SEQUENCE</scope>
    <source>
        <strain evidence="1">CAN-66</strain>
        <tissue evidence="1">Leaf</tissue>
    </source>
</reference>
<dbReference type="EMBL" id="JARYMX010000008">
    <property type="protein sequence ID" value="KAJ9537537.1"/>
    <property type="molecule type" value="Genomic_DNA"/>
</dbReference>
<evidence type="ECO:0000313" key="1">
    <source>
        <dbReference type="EMBL" id="KAJ9537537.1"/>
    </source>
</evidence>
<organism evidence="1 2">
    <name type="scientific">Centaurea solstitialis</name>
    <name type="common">yellow star-thistle</name>
    <dbReference type="NCBI Taxonomy" id="347529"/>
    <lineage>
        <taxon>Eukaryota</taxon>
        <taxon>Viridiplantae</taxon>
        <taxon>Streptophyta</taxon>
        <taxon>Embryophyta</taxon>
        <taxon>Tracheophyta</taxon>
        <taxon>Spermatophyta</taxon>
        <taxon>Magnoliopsida</taxon>
        <taxon>eudicotyledons</taxon>
        <taxon>Gunneridae</taxon>
        <taxon>Pentapetalae</taxon>
        <taxon>asterids</taxon>
        <taxon>campanulids</taxon>
        <taxon>Asterales</taxon>
        <taxon>Asteraceae</taxon>
        <taxon>Carduoideae</taxon>
        <taxon>Cardueae</taxon>
        <taxon>Centaureinae</taxon>
        <taxon>Centaurea</taxon>
    </lineage>
</organism>
<gene>
    <name evidence="1" type="ORF">OSB04_030270</name>
</gene>
<sequence>MNKQEFYPSTTPIAYFEPLAPRETSKDIILNSLVTHGSNVSKYTLVFSMDRITYIILWGLTLWSLTPGIKELQSLVR</sequence>
<accession>A0AA38SQS5</accession>